<dbReference type="Proteomes" id="UP000679690">
    <property type="component" value="Unassembled WGS sequence"/>
</dbReference>
<comment type="caution">
    <text evidence="2">The sequence shown here is derived from an EMBL/GenBank/DDBJ whole genome shotgun (WGS) entry which is preliminary data.</text>
</comment>
<evidence type="ECO:0008006" key="4">
    <source>
        <dbReference type="Google" id="ProtNLM"/>
    </source>
</evidence>
<gene>
    <name evidence="2" type="ORF">J5X75_26220</name>
</gene>
<protein>
    <recommendedName>
        <fullName evidence="4">Class I SAM-dependent methyltransferase</fullName>
    </recommendedName>
</protein>
<organism evidence="2 3">
    <name type="scientific">Actinoplanes flavus</name>
    <dbReference type="NCBI Taxonomy" id="2820290"/>
    <lineage>
        <taxon>Bacteria</taxon>
        <taxon>Bacillati</taxon>
        <taxon>Actinomycetota</taxon>
        <taxon>Actinomycetes</taxon>
        <taxon>Micromonosporales</taxon>
        <taxon>Micromonosporaceae</taxon>
        <taxon>Actinoplanes</taxon>
    </lineage>
</organism>
<proteinExistence type="predicted"/>
<evidence type="ECO:0000256" key="1">
    <source>
        <dbReference type="SAM" id="MobiDB-lite"/>
    </source>
</evidence>
<reference evidence="2 3" key="1">
    <citation type="submission" date="2021-03" db="EMBL/GenBank/DDBJ databases">
        <title>Actinoplanes flavus sp. nov., a novel actinomycete isolated from Coconut Palm rhizosphere soil.</title>
        <authorList>
            <person name="Luo X."/>
        </authorList>
    </citation>
    <scope>NUCLEOTIDE SEQUENCE [LARGE SCALE GENOMIC DNA]</scope>
    <source>
        <strain evidence="2 3">NEAU-H7</strain>
    </source>
</reference>
<dbReference type="EMBL" id="JAGFNS010000018">
    <property type="protein sequence ID" value="MBO3741012.1"/>
    <property type="molecule type" value="Genomic_DNA"/>
</dbReference>
<feature type="region of interest" description="Disordered" evidence="1">
    <location>
        <begin position="157"/>
        <end position="178"/>
    </location>
</feature>
<evidence type="ECO:0000313" key="3">
    <source>
        <dbReference type="Proteomes" id="UP000679690"/>
    </source>
</evidence>
<dbReference type="RefSeq" id="WP_208470164.1">
    <property type="nucleotide sequence ID" value="NZ_JAGFNS010000018.1"/>
</dbReference>
<evidence type="ECO:0000313" key="2">
    <source>
        <dbReference type="EMBL" id="MBO3741012.1"/>
    </source>
</evidence>
<sequence>MTETRLPPIVRGELQPWTDANPAGGPALTALLADLLPVRIGRTLVAGPHDAGVLDLVARRSADLTVLVRSVSDAAALRDRGAVVNGALDGLAAENPARYDVIIAADGLDRLLGPDSPALDWTQRADLLRGLATPGALVVIAVENEFSITGLLDRRPANERHGDGEWRPLHDDPRRPTSPAQIEAVFGPVTHRYARFAAHTLLDSGALRRTRPGFPGARLALAGLAAEASGTPLLAPVTGAAEAAARAGMLDAVAPGWIVAVGGAGETRTAYAGSLTADLGADGWRVGDRVVLDVENAETVLFRLAAAEDVPGFRAYAARLAEAGSIAFFDEIHDFTPAPFGAPTAGATAEERLAAAWIRFGDRLIGGHRRHPWPPWMADGDDLVTTWLAMSGVEATPELRARGRVIAGEPAEHTDPLSLLADADAAQRKIDEQAGHIAGLERTLRFRDQQLRTREQQLRALRDELRRLRSGRAVRAASFVGRVARLRDPKRLAGAVKRRAKAFLLR</sequence>
<name>A0ABS3UQH1_9ACTN</name>
<feature type="compositionally biased region" description="Basic and acidic residues" evidence="1">
    <location>
        <begin position="157"/>
        <end position="175"/>
    </location>
</feature>
<keyword evidence="3" id="KW-1185">Reference proteome</keyword>
<accession>A0ABS3UQH1</accession>